<proteinExistence type="predicted"/>
<evidence type="ECO:0000256" key="2">
    <source>
        <dbReference type="SAM" id="Phobius"/>
    </source>
</evidence>
<comment type="caution">
    <text evidence="3">The sequence shown here is derived from an EMBL/GenBank/DDBJ whole genome shotgun (WGS) entry which is preliminary data.</text>
</comment>
<protein>
    <recommendedName>
        <fullName evidence="5">GPI anchored protein</fullName>
    </recommendedName>
</protein>
<dbReference type="EMBL" id="JBFTWV010000041">
    <property type="protein sequence ID" value="KAL2794752.1"/>
    <property type="molecule type" value="Genomic_DNA"/>
</dbReference>
<keyword evidence="2" id="KW-0812">Transmembrane</keyword>
<organism evidence="3 4">
    <name type="scientific">Aspergillus keveii</name>
    <dbReference type="NCBI Taxonomy" id="714993"/>
    <lineage>
        <taxon>Eukaryota</taxon>
        <taxon>Fungi</taxon>
        <taxon>Dikarya</taxon>
        <taxon>Ascomycota</taxon>
        <taxon>Pezizomycotina</taxon>
        <taxon>Eurotiomycetes</taxon>
        <taxon>Eurotiomycetidae</taxon>
        <taxon>Eurotiales</taxon>
        <taxon>Aspergillaceae</taxon>
        <taxon>Aspergillus</taxon>
        <taxon>Aspergillus subgen. Nidulantes</taxon>
    </lineage>
</organism>
<gene>
    <name evidence="3" type="ORF">BJX66DRAFT_189054</name>
</gene>
<evidence type="ECO:0000313" key="4">
    <source>
        <dbReference type="Proteomes" id="UP001610563"/>
    </source>
</evidence>
<keyword evidence="2" id="KW-1133">Transmembrane helix</keyword>
<feature type="transmembrane region" description="Helical" evidence="2">
    <location>
        <begin position="178"/>
        <end position="200"/>
    </location>
</feature>
<name>A0ABR4G6V1_9EURO</name>
<sequence>MVNDTRTCFFPSGAVATDNVACSSDEYTACCGTHDLCLSNGLCLSVVHQPYVLNRGACTDPEWGSGCPQYCRDNNPTGGCSIVNLLFSAGVSTYCCGTPIARDDLTVICPNNGSAFEVPTAHALVGYAMLSNISTLDAVNTTDTSSCPNNSTTTNTATAGADSDSTSCTTNGSCHSTAIGAGIGVPLGIIALASLAWAYLERRRASAALLAASPAATGERAKSSRQPPMIELPGRPPYGGAPVGELDASNPSELSSH</sequence>
<dbReference type="Proteomes" id="UP001610563">
    <property type="component" value="Unassembled WGS sequence"/>
</dbReference>
<evidence type="ECO:0000256" key="1">
    <source>
        <dbReference type="SAM" id="MobiDB-lite"/>
    </source>
</evidence>
<reference evidence="3 4" key="1">
    <citation type="submission" date="2024-07" db="EMBL/GenBank/DDBJ databases">
        <title>Section-level genome sequencing and comparative genomics of Aspergillus sections Usti and Cavernicolus.</title>
        <authorList>
            <consortium name="Lawrence Berkeley National Laboratory"/>
            <person name="Nybo J.L."/>
            <person name="Vesth T.C."/>
            <person name="Theobald S."/>
            <person name="Frisvad J.C."/>
            <person name="Larsen T.O."/>
            <person name="Kjaerboelling I."/>
            <person name="Rothschild-Mancinelli K."/>
            <person name="Lyhne E.K."/>
            <person name="Kogle M.E."/>
            <person name="Barry K."/>
            <person name="Clum A."/>
            <person name="Na H."/>
            <person name="Ledsgaard L."/>
            <person name="Lin J."/>
            <person name="Lipzen A."/>
            <person name="Kuo A."/>
            <person name="Riley R."/>
            <person name="Mondo S."/>
            <person name="Labutti K."/>
            <person name="Haridas S."/>
            <person name="Pangalinan J."/>
            <person name="Salamov A.A."/>
            <person name="Simmons B.A."/>
            <person name="Magnuson J.K."/>
            <person name="Chen J."/>
            <person name="Drula E."/>
            <person name="Henrissat B."/>
            <person name="Wiebenga A."/>
            <person name="Lubbers R.J."/>
            <person name="Gomes A.C."/>
            <person name="Makela M.R."/>
            <person name="Stajich J."/>
            <person name="Grigoriev I.V."/>
            <person name="Mortensen U.H."/>
            <person name="De Vries R.P."/>
            <person name="Baker S.E."/>
            <person name="Andersen M.R."/>
        </authorList>
    </citation>
    <scope>NUCLEOTIDE SEQUENCE [LARGE SCALE GENOMIC DNA]</scope>
    <source>
        <strain evidence="3 4">CBS 209.92</strain>
    </source>
</reference>
<keyword evidence="2" id="KW-0472">Membrane</keyword>
<accession>A0ABR4G6V1</accession>
<evidence type="ECO:0008006" key="5">
    <source>
        <dbReference type="Google" id="ProtNLM"/>
    </source>
</evidence>
<evidence type="ECO:0000313" key="3">
    <source>
        <dbReference type="EMBL" id="KAL2794752.1"/>
    </source>
</evidence>
<feature type="region of interest" description="Disordered" evidence="1">
    <location>
        <begin position="211"/>
        <end position="257"/>
    </location>
</feature>
<feature type="region of interest" description="Disordered" evidence="1">
    <location>
        <begin position="142"/>
        <end position="166"/>
    </location>
</feature>
<keyword evidence="4" id="KW-1185">Reference proteome</keyword>